<keyword evidence="2" id="KW-0489">Methyltransferase</keyword>
<dbReference type="Gene3D" id="3.40.50.150">
    <property type="entry name" value="Vaccinia Virus protein VP39"/>
    <property type="match status" value="1"/>
</dbReference>
<reference evidence="2 3" key="1">
    <citation type="journal article" date="2013" name="Int. J. Syst. Evol. Microbiol.">
        <title>Tumebacillus flagellatus sp. nov., an alpha-amylase/pullulanase-producing bacterium isolated from cassava wastewater.</title>
        <authorList>
            <person name="Wang Q."/>
            <person name="Xie N."/>
            <person name="Qin Y."/>
            <person name="Shen N."/>
            <person name="Zhu J."/>
            <person name="Mi H."/>
            <person name="Huang R."/>
        </authorList>
    </citation>
    <scope>NUCLEOTIDE SEQUENCE [LARGE SCALE GENOMIC DNA]</scope>
    <source>
        <strain evidence="2 3">GST4</strain>
    </source>
</reference>
<dbReference type="OrthoDB" id="5502211at2"/>
<keyword evidence="2" id="KW-0808">Transferase</keyword>
<organism evidence="2 3">
    <name type="scientific">Tumebacillus flagellatus</name>
    <dbReference type="NCBI Taxonomy" id="1157490"/>
    <lineage>
        <taxon>Bacteria</taxon>
        <taxon>Bacillati</taxon>
        <taxon>Bacillota</taxon>
        <taxon>Bacilli</taxon>
        <taxon>Bacillales</taxon>
        <taxon>Alicyclobacillaceae</taxon>
        <taxon>Tumebacillus</taxon>
    </lineage>
</organism>
<dbReference type="GO" id="GO:0032259">
    <property type="term" value="P:methylation"/>
    <property type="evidence" value="ECO:0007669"/>
    <property type="project" value="UniProtKB-KW"/>
</dbReference>
<accession>A0A074LLZ2</accession>
<sequence length="397" mass="45484">MENLEQLLLEKVPDGALTQATLNNVRKKDPAGFSKVDVKPVKLRDELFYQFSYYYSQKVQHENLTPSEAAQKMLALFEEVFKQGLLHTADADYQVLISKKGKVTILKKAPTRTRVELSHNRKKQYLLEEGTPIPFLVELGVMTAEGKVVAKRYDKFRQINRFLEMIEDVVPSLHQERTLNIVDFGCGKSYLTFALYHYLHEIRGLNLNVIGLDLKEDVIAHCNAMCARFGYGENLKFLVGDIAQYNELDRVDMVVTLHACDTATDAALEKAVRWEADVILSVPCCQHELFAQVENETLSPMLRHGIIKERFAALATDSVRAHLLDIVGYKTQLLEFIDMEHTPKNLLIRAVKSKTTAAERDKLVQSYLEFKRFLHIEPYLERALADRLEIPQVDMLK</sequence>
<dbReference type="PANTHER" id="PTHR13369">
    <property type="match status" value="1"/>
</dbReference>
<evidence type="ECO:0000313" key="3">
    <source>
        <dbReference type="Proteomes" id="UP000027931"/>
    </source>
</evidence>
<dbReference type="STRING" id="1157490.EL26_19975"/>
<dbReference type="GO" id="GO:0008168">
    <property type="term" value="F:methyltransferase activity"/>
    <property type="evidence" value="ECO:0007669"/>
    <property type="project" value="UniProtKB-KW"/>
</dbReference>
<comment type="caution">
    <text evidence="2">The sequence shown here is derived from an EMBL/GenBank/DDBJ whole genome shotgun (WGS) entry which is preliminary data.</text>
</comment>
<dbReference type="AlphaFoldDB" id="A0A074LLZ2"/>
<dbReference type="EMBL" id="JMIR01000035">
    <property type="protein sequence ID" value="KEO81565.1"/>
    <property type="molecule type" value="Genomic_DNA"/>
</dbReference>
<evidence type="ECO:0000313" key="2">
    <source>
        <dbReference type="EMBL" id="KEO81565.1"/>
    </source>
</evidence>
<keyword evidence="3" id="KW-1185">Reference proteome</keyword>
<dbReference type="PANTHER" id="PTHR13369:SF3">
    <property type="entry name" value="METHYLTRANSFERASE DOMAIN-CONTAINING PROTEIN"/>
    <property type="match status" value="1"/>
</dbReference>
<gene>
    <name evidence="2" type="ORF">EL26_19975</name>
</gene>
<dbReference type="InterPro" id="IPR025714">
    <property type="entry name" value="Methyltranfer_dom"/>
</dbReference>
<proteinExistence type="predicted"/>
<protein>
    <submittedName>
        <fullName evidence="2">SAM-dependent methyltransferase</fullName>
    </submittedName>
</protein>
<name>A0A074LLZ2_9BACL</name>
<dbReference type="GO" id="GO:0005737">
    <property type="term" value="C:cytoplasm"/>
    <property type="evidence" value="ECO:0007669"/>
    <property type="project" value="TreeGrafter"/>
</dbReference>
<dbReference type="InterPro" id="IPR029063">
    <property type="entry name" value="SAM-dependent_MTases_sf"/>
</dbReference>
<evidence type="ECO:0000259" key="1">
    <source>
        <dbReference type="Pfam" id="PF13679"/>
    </source>
</evidence>
<dbReference type="eggNOG" id="COG2263">
    <property type="taxonomic scope" value="Bacteria"/>
</dbReference>
<dbReference type="Pfam" id="PF13679">
    <property type="entry name" value="Methyltransf_32"/>
    <property type="match status" value="1"/>
</dbReference>
<dbReference type="RefSeq" id="WP_038092741.1">
    <property type="nucleotide sequence ID" value="NZ_JMIR01000035.1"/>
</dbReference>
<dbReference type="SUPFAM" id="SSF53335">
    <property type="entry name" value="S-adenosyl-L-methionine-dependent methyltransferases"/>
    <property type="match status" value="1"/>
</dbReference>
<dbReference type="CDD" id="cd02440">
    <property type="entry name" value="AdoMet_MTases"/>
    <property type="match status" value="1"/>
</dbReference>
<feature type="domain" description="Methyltransferase" evidence="1">
    <location>
        <begin position="154"/>
        <end position="290"/>
    </location>
</feature>
<dbReference type="Proteomes" id="UP000027931">
    <property type="component" value="Unassembled WGS sequence"/>
</dbReference>